<sequence>MPESEFAAVLEEVPPPLSQAERDEWTRQLKGVSLSSDAFFPFRDNVDRARQVRLSA</sequence>
<dbReference type="OrthoDB" id="6017153at2759"/>
<protein>
    <submittedName>
        <fullName evidence="1">Bifunctional purine biosynthesis protein PURH</fullName>
    </submittedName>
</protein>
<dbReference type="Gene3D" id="3.40.140.20">
    <property type="match status" value="1"/>
</dbReference>
<reference evidence="1 2" key="1">
    <citation type="submission" date="2019-05" db="EMBL/GenBank/DDBJ databases">
        <title>Another draft genome of Portunus trituberculatus and its Hox gene families provides insights of decapod evolution.</title>
        <authorList>
            <person name="Jeong J.-H."/>
            <person name="Song I."/>
            <person name="Kim S."/>
            <person name="Choi T."/>
            <person name="Kim D."/>
            <person name="Ryu S."/>
            <person name="Kim W."/>
        </authorList>
    </citation>
    <scope>NUCLEOTIDE SEQUENCE [LARGE SCALE GENOMIC DNA]</scope>
    <source>
        <tissue evidence="1">Muscle</tissue>
    </source>
</reference>
<organism evidence="1 2">
    <name type="scientific">Portunus trituberculatus</name>
    <name type="common">Swimming crab</name>
    <name type="synonym">Neptunus trituberculatus</name>
    <dbReference type="NCBI Taxonomy" id="210409"/>
    <lineage>
        <taxon>Eukaryota</taxon>
        <taxon>Metazoa</taxon>
        <taxon>Ecdysozoa</taxon>
        <taxon>Arthropoda</taxon>
        <taxon>Crustacea</taxon>
        <taxon>Multicrustacea</taxon>
        <taxon>Malacostraca</taxon>
        <taxon>Eumalacostraca</taxon>
        <taxon>Eucarida</taxon>
        <taxon>Decapoda</taxon>
        <taxon>Pleocyemata</taxon>
        <taxon>Brachyura</taxon>
        <taxon>Eubrachyura</taxon>
        <taxon>Portunoidea</taxon>
        <taxon>Portunidae</taxon>
        <taxon>Portuninae</taxon>
        <taxon>Portunus</taxon>
    </lineage>
</organism>
<evidence type="ECO:0000313" key="1">
    <source>
        <dbReference type="EMBL" id="MPD04399.1"/>
    </source>
</evidence>
<dbReference type="SUPFAM" id="SSF53927">
    <property type="entry name" value="Cytidine deaminase-like"/>
    <property type="match status" value="1"/>
</dbReference>
<dbReference type="InterPro" id="IPR024051">
    <property type="entry name" value="AICAR_Tfase_dup_dom_sf"/>
</dbReference>
<evidence type="ECO:0000313" key="2">
    <source>
        <dbReference type="Proteomes" id="UP000324222"/>
    </source>
</evidence>
<comment type="caution">
    <text evidence="1">The sequence shown here is derived from an EMBL/GenBank/DDBJ whole genome shotgun (WGS) entry which is preliminary data.</text>
</comment>
<proteinExistence type="predicted"/>
<dbReference type="GO" id="GO:0003824">
    <property type="term" value="F:catalytic activity"/>
    <property type="evidence" value="ECO:0007669"/>
    <property type="project" value="InterPro"/>
</dbReference>
<dbReference type="InterPro" id="IPR016193">
    <property type="entry name" value="Cytidine_deaminase-like"/>
</dbReference>
<dbReference type="AlphaFoldDB" id="A0A5B7KH16"/>
<dbReference type="EMBL" id="VSRR010140899">
    <property type="protein sequence ID" value="MPD04399.1"/>
    <property type="molecule type" value="Genomic_DNA"/>
</dbReference>
<gene>
    <name evidence="1" type="primary">Atic</name>
    <name evidence="1" type="ORF">E2C01_100085</name>
</gene>
<accession>A0A5B7KH16</accession>
<name>A0A5B7KH16_PORTR</name>
<dbReference type="Proteomes" id="UP000324222">
    <property type="component" value="Unassembled WGS sequence"/>
</dbReference>
<keyword evidence="2" id="KW-1185">Reference proteome</keyword>